<protein>
    <submittedName>
        <fullName evidence="7">Serine protease</fullName>
    </submittedName>
</protein>
<dbReference type="PROSITE" id="PS50240">
    <property type="entry name" value="TRYPSIN_DOM"/>
    <property type="match status" value="1"/>
</dbReference>
<dbReference type="InterPro" id="IPR001254">
    <property type="entry name" value="Trypsin_dom"/>
</dbReference>
<dbReference type="GO" id="GO:0004252">
    <property type="term" value="F:serine-type endopeptidase activity"/>
    <property type="evidence" value="ECO:0007669"/>
    <property type="project" value="InterPro"/>
</dbReference>
<dbReference type="InterPro" id="IPR043504">
    <property type="entry name" value="Peptidase_S1_PA_chymotrypsin"/>
</dbReference>
<feature type="signal peptide" evidence="5">
    <location>
        <begin position="1"/>
        <end position="18"/>
    </location>
</feature>
<dbReference type="STRING" id="1962155.B1813_20105"/>
<accession>A0A1V8ZY75</accession>
<evidence type="ECO:0000256" key="1">
    <source>
        <dbReference type="ARBA" id="ARBA00022670"/>
    </source>
</evidence>
<proteinExistence type="predicted"/>
<keyword evidence="5" id="KW-0732">Signal</keyword>
<dbReference type="FunFam" id="2.40.10.10:FF:000002">
    <property type="entry name" value="Transmembrane protease serine"/>
    <property type="match status" value="1"/>
</dbReference>
<dbReference type="GO" id="GO:0006508">
    <property type="term" value="P:proteolysis"/>
    <property type="evidence" value="ECO:0007669"/>
    <property type="project" value="UniProtKB-KW"/>
</dbReference>
<evidence type="ECO:0000313" key="8">
    <source>
        <dbReference type="Proteomes" id="UP000192591"/>
    </source>
</evidence>
<dbReference type="InterPro" id="IPR009003">
    <property type="entry name" value="Peptidase_S1_PA"/>
</dbReference>
<evidence type="ECO:0000259" key="6">
    <source>
        <dbReference type="PROSITE" id="PS50240"/>
    </source>
</evidence>
<dbReference type="InterPro" id="IPR018114">
    <property type="entry name" value="TRYPSIN_HIS"/>
</dbReference>
<reference evidence="7 8" key="1">
    <citation type="submission" date="2017-02" db="EMBL/GenBank/DDBJ databases">
        <title>Draft genome of Saccharomonospora sp. 154.</title>
        <authorList>
            <person name="Alonso-Carmona G.S."/>
            <person name="De La Haba R."/>
            <person name="Vera-Gargallo B."/>
            <person name="Sandoval-Trujillo A.H."/>
            <person name="Ramirez-Duran N."/>
            <person name="Ventosa A."/>
        </authorList>
    </citation>
    <scope>NUCLEOTIDE SEQUENCE [LARGE SCALE GENOMIC DNA]</scope>
    <source>
        <strain evidence="7 8">LRS4.154</strain>
    </source>
</reference>
<keyword evidence="2 4" id="KW-0378">Hydrolase</keyword>
<sequence length="248" mass="25273">MTVLAGALCVSASHAAGAAQPIVGGDSASIGDHPYVAFLVDGRGNQYCGGTVVSSTEVLTAAHCALAVRESDLGVVVGRERVASSEGEEVGVDDVWVASGYDNPLSGDDIAVLTLDESVSVRAAALPTSESFYSPGTMATVLGWGRLFENGPKPGSLRAADVPMVSDSDCADVFRSFDSDTMVCAGWDSGGIDACQGDSGGPLVVGDTVVGVVSWGDGCAEPGKPGVYTRVSTYTDDIRTDLVPRMGE</sequence>
<dbReference type="PROSITE" id="PS00135">
    <property type="entry name" value="TRYPSIN_SER"/>
    <property type="match status" value="1"/>
</dbReference>
<name>A0A1V8ZY75_SACPI</name>
<dbReference type="InterPro" id="IPR001314">
    <property type="entry name" value="Peptidase_S1A"/>
</dbReference>
<comment type="caution">
    <text evidence="7">The sequence shown here is derived from an EMBL/GenBank/DDBJ whole genome shotgun (WGS) entry which is preliminary data.</text>
</comment>
<evidence type="ECO:0000313" key="7">
    <source>
        <dbReference type="EMBL" id="OQO89726.1"/>
    </source>
</evidence>
<dbReference type="Gene3D" id="2.40.10.10">
    <property type="entry name" value="Trypsin-like serine proteases"/>
    <property type="match status" value="1"/>
</dbReference>
<dbReference type="SUPFAM" id="SSF50494">
    <property type="entry name" value="Trypsin-like serine proteases"/>
    <property type="match status" value="1"/>
</dbReference>
<evidence type="ECO:0000256" key="5">
    <source>
        <dbReference type="SAM" id="SignalP"/>
    </source>
</evidence>
<keyword evidence="3" id="KW-1015">Disulfide bond</keyword>
<dbReference type="GO" id="GO:0005615">
    <property type="term" value="C:extracellular space"/>
    <property type="evidence" value="ECO:0007669"/>
    <property type="project" value="TreeGrafter"/>
</dbReference>
<evidence type="ECO:0000256" key="3">
    <source>
        <dbReference type="ARBA" id="ARBA00023157"/>
    </source>
</evidence>
<dbReference type="EMBL" id="MWIH01000009">
    <property type="protein sequence ID" value="OQO89726.1"/>
    <property type="molecule type" value="Genomic_DNA"/>
</dbReference>
<dbReference type="PANTHER" id="PTHR24264:SF83">
    <property type="entry name" value="COMPLEMENT FACTOR I"/>
    <property type="match status" value="1"/>
</dbReference>
<dbReference type="PROSITE" id="PS00134">
    <property type="entry name" value="TRYPSIN_HIS"/>
    <property type="match status" value="1"/>
</dbReference>
<evidence type="ECO:0000256" key="2">
    <source>
        <dbReference type="ARBA" id="ARBA00022801"/>
    </source>
</evidence>
<keyword evidence="1 4" id="KW-0645">Protease</keyword>
<dbReference type="PANTHER" id="PTHR24264">
    <property type="entry name" value="TRYPSIN-RELATED"/>
    <property type="match status" value="1"/>
</dbReference>
<keyword evidence="8" id="KW-1185">Reference proteome</keyword>
<dbReference type="Proteomes" id="UP000192591">
    <property type="component" value="Unassembled WGS sequence"/>
</dbReference>
<dbReference type="PRINTS" id="PR00722">
    <property type="entry name" value="CHYMOTRYPSIN"/>
</dbReference>
<dbReference type="InterPro" id="IPR050127">
    <property type="entry name" value="Serine_Proteases_S1"/>
</dbReference>
<dbReference type="SMART" id="SM00020">
    <property type="entry name" value="Tryp_SPc"/>
    <property type="match status" value="1"/>
</dbReference>
<dbReference type="CDD" id="cd00190">
    <property type="entry name" value="Tryp_SPc"/>
    <property type="match status" value="1"/>
</dbReference>
<organism evidence="7 8">
    <name type="scientific">Saccharomonospora piscinae</name>
    <dbReference type="NCBI Taxonomy" id="687388"/>
    <lineage>
        <taxon>Bacteria</taxon>
        <taxon>Bacillati</taxon>
        <taxon>Actinomycetota</taxon>
        <taxon>Actinomycetes</taxon>
        <taxon>Pseudonocardiales</taxon>
        <taxon>Pseudonocardiaceae</taxon>
        <taxon>Saccharomonospora</taxon>
    </lineage>
</organism>
<keyword evidence="4" id="KW-0720">Serine protease</keyword>
<evidence type="ECO:0000256" key="4">
    <source>
        <dbReference type="RuleBase" id="RU363034"/>
    </source>
</evidence>
<gene>
    <name evidence="7" type="ORF">B1813_20105</name>
</gene>
<dbReference type="Pfam" id="PF00089">
    <property type="entry name" value="Trypsin"/>
    <property type="match status" value="1"/>
</dbReference>
<feature type="chain" id="PRO_5012483898" evidence="5">
    <location>
        <begin position="19"/>
        <end position="248"/>
    </location>
</feature>
<dbReference type="InterPro" id="IPR033116">
    <property type="entry name" value="TRYPSIN_SER"/>
</dbReference>
<dbReference type="AlphaFoldDB" id="A0A1V8ZY75"/>
<feature type="domain" description="Peptidase S1" evidence="6">
    <location>
        <begin position="22"/>
        <end position="243"/>
    </location>
</feature>